<dbReference type="InterPro" id="IPR001304">
    <property type="entry name" value="C-type_lectin-like"/>
</dbReference>
<reference evidence="7 8" key="1">
    <citation type="submission" date="2025-04" db="UniProtKB">
        <authorList>
            <consortium name="RefSeq"/>
        </authorList>
    </citation>
    <scope>IDENTIFICATION</scope>
</reference>
<feature type="compositionally biased region" description="Polar residues" evidence="3">
    <location>
        <begin position="87"/>
        <end position="109"/>
    </location>
</feature>
<evidence type="ECO:0000256" key="3">
    <source>
        <dbReference type="SAM" id="MobiDB-lite"/>
    </source>
</evidence>
<dbReference type="InterPro" id="IPR016187">
    <property type="entry name" value="CTDL_fold"/>
</dbReference>
<evidence type="ECO:0000256" key="4">
    <source>
        <dbReference type="SAM" id="Phobius"/>
    </source>
</evidence>
<keyword evidence="4" id="KW-0472">Membrane</keyword>
<feature type="region of interest" description="Disordered" evidence="3">
    <location>
        <begin position="87"/>
        <end position="110"/>
    </location>
</feature>
<dbReference type="GO" id="GO:0005886">
    <property type="term" value="C:plasma membrane"/>
    <property type="evidence" value="ECO:0007669"/>
    <property type="project" value="TreeGrafter"/>
</dbReference>
<keyword evidence="4" id="KW-1133">Transmembrane helix</keyword>
<keyword evidence="2" id="KW-0430">Lectin</keyword>
<dbReference type="InterPro" id="IPR051379">
    <property type="entry name" value="C-type_Lectin_Receptor_IMM"/>
</dbReference>
<evidence type="ECO:0000256" key="2">
    <source>
        <dbReference type="ARBA" id="ARBA00022734"/>
    </source>
</evidence>
<feature type="domain" description="C-type lectin" evidence="5">
    <location>
        <begin position="127"/>
        <end position="234"/>
    </location>
</feature>
<evidence type="ECO:0000259" key="5">
    <source>
        <dbReference type="PROSITE" id="PS50041"/>
    </source>
</evidence>
<dbReference type="GO" id="GO:0030246">
    <property type="term" value="F:carbohydrate binding"/>
    <property type="evidence" value="ECO:0007669"/>
    <property type="project" value="UniProtKB-KW"/>
</dbReference>
<dbReference type="OrthoDB" id="8935730at2759"/>
<accession>A0A6P8PYE8</accession>
<keyword evidence="6" id="KW-1185">Reference proteome</keyword>
<gene>
    <name evidence="7 8" type="primary">LOC117350032</name>
</gene>
<dbReference type="PROSITE" id="PS50041">
    <property type="entry name" value="C_TYPE_LECTIN_2"/>
    <property type="match status" value="1"/>
</dbReference>
<evidence type="ECO:0000313" key="7">
    <source>
        <dbReference type="RefSeq" id="XP_033779808.1"/>
    </source>
</evidence>
<keyword evidence="4" id="KW-0812">Transmembrane</keyword>
<dbReference type="CDD" id="cd03593">
    <property type="entry name" value="CLECT_NK_receptors_like"/>
    <property type="match status" value="1"/>
</dbReference>
<proteinExistence type="predicted"/>
<dbReference type="Gene3D" id="3.10.100.10">
    <property type="entry name" value="Mannose-Binding Protein A, subunit A"/>
    <property type="match status" value="1"/>
</dbReference>
<dbReference type="InterPro" id="IPR016186">
    <property type="entry name" value="C-type_lectin-like/link_sf"/>
</dbReference>
<dbReference type="SMART" id="SM00034">
    <property type="entry name" value="CLECT"/>
    <property type="match status" value="1"/>
</dbReference>
<dbReference type="Proteomes" id="UP000515159">
    <property type="component" value="Chromosome 16"/>
</dbReference>
<comment type="subcellular location">
    <subcellularLocation>
        <location evidence="1">Membrane</location>
        <topology evidence="1">Single-pass membrane protein</topology>
    </subcellularLocation>
</comment>
<dbReference type="KEGG" id="gsh:117350032"/>
<evidence type="ECO:0000256" key="1">
    <source>
        <dbReference type="ARBA" id="ARBA00004167"/>
    </source>
</evidence>
<protein>
    <submittedName>
        <fullName evidence="7 8">Killer cell lectin-like receptor subfamily B member 1B allele C isoform X1</fullName>
    </submittedName>
</protein>
<dbReference type="SUPFAM" id="SSF56436">
    <property type="entry name" value="C-type lectin-like"/>
    <property type="match status" value="1"/>
</dbReference>
<dbReference type="AlphaFoldDB" id="A0A6P8PYE8"/>
<dbReference type="Pfam" id="PF00059">
    <property type="entry name" value="Lectin_C"/>
    <property type="match status" value="1"/>
</dbReference>
<dbReference type="RefSeq" id="XP_033779809.1">
    <property type="nucleotide sequence ID" value="XM_033923918.1"/>
</dbReference>
<sequence length="250" mass="27761">MQKPAEPSSLSPALCGIPLMEVTAALEKEGTQEEGRYWVQCFSSSSRELLVWRTLAIVLGLSQAVLVLMMVLQLRLCSQCSQQEGQTGLAPTSSMKDTAEPSINPQWANLSGEGNGTEWCPLNWVLHRGKCYYFSKEERNWNRSREDCREKDSDLLVIKDQEERDFIKNRKQNNHHWIGLHIPALGNSSKWVDGSSFINGTLFSVSTGMGRCVSVANGHYDSDSCNNVANWICQKKAGKGGKSLSAEGKC</sequence>
<dbReference type="InterPro" id="IPR033992">
    <property type="entry name" value="NKR-like_CTLD"/>
</dbReference>
<organism evidence="6 7">
    <name type="scientific">Geotrypetes seraphini</name>
    <name type="common">Gaboon caecilian</name>
    <name type="synonym">Caecilia seraphini</name>
    <dbReference type="NCBI Taxonomy" id="260995"/>
    <lineage>
        <taxon>Eukaryota</taxon>
        <taxon>Metazoa</taxon>
        <taxon>Chordata</taxon>
        <taxon>Craniata</taxon>
        <taxon>Vertebrata</taxon>
        <taxon>Euteleostomi</taxon>
        <taxon>Amphibia</taxon>
        <taxon>Gymnophiona</taxon>
        <taxon>Geotrypetes</taxon>
    </lineage>
</organism>
<evidence type="ECO:0000313" key="8">
    <source>
        <dbReference type="RefSeq" id="XP_033779809.1"/>
    </source>
</evidence>
<dbReference type="PANTHER" id="PTHR46746:SF3">
    <property type="entry name" value="C-TYPE LECTIN DOMAIN-CONTAINING PROTEIN-RELATED"/>
    <property type="match status" value="1"/>
</dbReference>
<dbReference type="RefSeq" id="XP_033779808.1">
    <property type="nucleotide sequence ID" value="XM_033923917.1"/>
</dbReference>
<dbReference type="PANTHER" id="PTHR46746">
    <property type="entry name" value="KILLER CELL LECTIN-LIKE RECEPTOR SUBFAMILY F MEMBER 2"/>
    <property type="match status" value="1"/>
</dbReference>
<feature type="transmembrane region" description="Helical" evidence="4">
    <location>
        <begin position="50"/>
        <end position="72"/>
    </location>
</feature>
<dbReference type="GeneID" id="117350032"/>
<name>A0A6P8PYE8_GEOSA</name>
<evidence type="ECO:0000313" key="6">
    <source>
        <dbReference type="Proteomes" id="UP000515159"/>
    </source>
</evidence>